<protein>
    <submittedName>
        <fullName evidence="1">Uncharacterized protein</fullName>
    </submittedName>
</protein>
<name>A0A4P9YCP1_ROZAC</name>
<dbReference type="AlphaFoldDB" id="A0A4P9YCP1"/>
<organism evidence="1 2">
    <name type="scientific">Rozella allomycis (strain CSF55)</name>
    <dbReference type="NCBI Taxonomy" id="988480"/>
    <lineage>
        <taxon>Eukaryota</taxon>
        <taxon>Fungi</taxon>
        <taxon>Fungi incertae sedis</taxon>
        <taxon>Cryptomycota</taxon>
        <taxon>Cryptomycota incertae sedis</taxon>
        <taxon>Rozella</taxon>
    </lineage>
</organism>
<dbReference type="Proteomes" id="UP000281549">
    <property type="component" value="Unassembled WGS sequence"/>
</dbReference>
<evidence type="ECO:0000313" key="1">
    <source>
        <dbReference type="EMBL" id="RKP17153.1"/>
    </source>
</evidence>
<dbReference type="EMBL" id="ML005998">
    <property type="protein sequence ID" value="RKP17153.1"/>
    <property type="molecule type" value="Genomic_DNA"/>
</dbReference>
<sequence length="104" mass="12246">MYGYKFGKYALLNEYNLCLWDNDHKSVLVLGRKQNTQRFIQQIGGRSPLKIVKSMKLRGRIFCQPTEHHQTGIRGSMVEFSPSKRKTWVRFPANAFLPWERLAM</sequence>
<proteinExistence type="predicted"/>
<reference evidence="2" key="1">
    <citation type="journal article" date="2018" name="Nat. Microbiol.">
        <title>Leveraging single-cell genomics to expand the fungal tree of life.</title>
        <authorList>
            <person name="Ahrendt S.R."/>
            <person name="Quandt C.A."/>
            <person name="Ciobanu D."/>
            <person name="Clum A."/>
            <person name="Salamov A."/>
            <person name="Andreopoulos B."/>
            <person name="Cheng J.F."/>
            <person name="Woyke T."/>
            <person name="Pelin A."/>
            <person name="Henrissat B."/>
            <person name="Reynolds N.K."/>
            <person name="Benny G.L."/>
            <person name="Smith M.E."/>
            <person name="James T.Y."/>
            <person name="Grigoriev I.V."/>
        </authorList>
    </citation>
    <scope>NUCLEOTIDE SEQUENCE [LARGE SCALE GENOMIC DNA]</scope>
    <source>
        <strain evidence="2">CSF55</strain>
    </source>
</reference>
<accession>A0A4P9YCP1</accession>
<gene>
    <name evidence="1" type="ORF">ROZALSC1DRAFT_24490</name>
</gene>
<evidence type="ECO:0000313" key="2">
    <source>
        <dbReference type="Proteomes" id="UP000281549"/>
    </source>
</evidence>